<dbReference type="EMBL" id="CANHGI010000006">
    <property type="protein sequence ID" value="CAI5454757.1"/>
    <property type="molecule type" value="Genomic_DNA"/>
</dbReference>
<reference evidence="1" key="1">
    <citation type="submission" date="2022-11" db="EMBL/GenBank/DDBJ databases">
        <authorList>
            <person name="Kikuchi T."/>
        </authorList>
    </citation>
    <scope>NUCLEOTIDE SEQUENCE</scope>
    <source>
        <strain evidence="1">PS1010</strain>
    </source>
</reference>
<proteinExistence type="predicted"/>
<accession>A0A9P1J1W0</accession>
<protein>
    <submittedName>
        <fullName evidence="1">Uncharacterized protein</fullName>
    </submittedName>
</protein>
<dbReference type="Proteomes" id="UP001152747">
    <property type="component" value="Unassembled WGS sequence"/>
</dbReference>
<dbReference type="AlphaFoldDB" id="A0A9P1J1W0"/>
<evidence type="ECO:0000313" key="2">
    <source>
        <dbReference type="Proteomes" id="UP001152747"/>
    </source>
</evidence>
<keyword evidence="2" id="KW-1185">Reference proteome</keyword>
<evidence type="ECO:0000313" key="1">
    <source>
        <dbReference type="EMBL" id="CAI5454757.1"/>
    </source>
</evidence>
<organism evidence="1 2">
    <name type="scientific">Caenorhabditis angaria</name>
    <dbReference type="NCBI Taxonomy" id="860376"/>
    <lineage>
        <taxon>Eukaryota</taxon>
        <taxon>Metazoa</taxon>
        <taxon>Ecdysozoa</taxon>
        <taxon>Nematoda</taxon>
        <taxon>Chromadorea</taxon>
        <taxon>Rhabditida</taxon>
        <taxon>Rhabditina</taxon>
        <taxon>Rhabditomorpha</taxon>
        <taxon>Rhabditoidea</taxon>
        <taxon>Rhabditidae</taxon>
        <taxon>Peloderinae</taxon>
        <taxon>Caenorhabditis</taxon>
    </lineage>
</organism>
<comment type="caution">
    <text evidence="1">The sequence shown here is derived from an EMBL/GenBank/DDBJ whole genome shotgun (WGS) entry which is preliminary data.</text>
</comment>
<name>A0A9P1J1W0_9PELO</name>
<sequence>MNAEEIFEIVEIVRGFWRTSGILFMTVQFKYITEQDDHEDRLYRYIGDFDRSHQTLLTINQQLFRLGRVARRYSTDLEIMDVLEQLEEAVQNVLRPIQRILHIVTNGEI</sequence>
<gene>
    <name evidence="1" type="ORF">CAMP_LOCUS17394</name>
</gene>